<dbReference type="AlphaFoldDB" id="D2QG50"/>
<accession>D2QG50</accession>
<dbReference type="eggNOG" id="ENOG502ZUVN">
    <property type="taxonomic scope" value="Bacteria"/>
</dbReference>
<dbReference type="HOGENOM" id="CLU_364429_0_0_10"/>
<keyword evidence="2" id="KW-1185">Reference proteome</keyword>
<reference evidence="1 2" key="1">
    <citation type="journal article" date="2010" name="Stand. Genomic Sci.">
        <title>Complete genome sequence of Spirosoma linguale type strain (1).</title>
        <authorList>
            <person name="Lail K."/>
            <person name="Sikorski J."/>
            <person name="Saunders E."/>
            <person name="Lapidus A."/>
            <person name="Glavina Del Rio T."/>
            <person name="Copeland A."/>
            <person name="Tice H."/>
            <person name="Cheng J.-F."/>
            <person name="Lucas S."/>
            <person name="Nolan M."/>
            <person name="Bruce D."/>
            <person name="Goodwin L."/>
            <person name="Pitluck S."/>
            <person name="Ivanova N."/>
            <person name="Mavromatis K."/>
            <person name="Ovchinnikova G."/>
            <person name="Pati A."/>
            <person name="Chen A."/>
            <person name="Palaniappan K."/>
            <person name="Land M."/>
            <person name="Hauser L."/>
            <person name="Chang Y.-J."/>
            <person name="Jeffries C.D."/>
            <person name="Chain P."/>
            <person name="Brettin T."/>
            <person name="Detter J.C."/>
            <person name="Schuetze A."/>
            <person name="Rohde M."/>
            <person name="Tindall B.J."/>
            <person name="Goeker M."/>
            <person name="Bristow J."/>
            <person name="Eisen J.A."/>
            <person name="Markowitz V."/>
            <person name="Hugenholtz P."/>
            <person name="Kyrpides N.C."/>
            <person name="Klenk H.-P."/>
            <person name="Chen F."/>
        </authorList>
    </citation>
    <scope>NUCLEOTIDE SEQUENCE [LARGE SCALE GENOMIC DNA]</scope>
    <source>
        <strain evidence="2">ATCC 33905 / DSM 74 / LMG 10896 / Claus 1</strain>
    </source>
</reference>
<sequence length="779" mass="85644">MNEINIVNLDEVTKLLEGKFLSDKDFTKSDLLNAAVDKPIELDGISFAFGASGSFSIQLFNSPDDVDDDKLIGTAAENPIQFDPAQTWLKYSVRSDLKAAAGLDLGSAGFDITGEKSLIFTSYRLHKDPNAKLQESILTDFNPYLFLANASHLERLSSGEVLAVRMPGKLNTTIAVSWADLFTGNLSLFQKLLGPNQLFSLDINAAVSADFTVELQDDFSLQIRRNAGDTFDVFLNKATSSKLGGSVAASIGVAFKDKDAVKKALGVVTEGLFGKLKGKIQPILDKNPLNNLSDSEKAIVLEVAKALGLDGGLIKTVGDFASSLHEKLGAVIEKVANSKVQAGFAYEYNRVSTTEVVLQAELTKGALKTYHSSLIRFKLNGFGNGTVPGLLSDFRKAEEAGQPLPGVTLKNYLNEQTISRTQAWGFSLGIGKWTLEGKDNKQINETIRENIRGNRQVAFKGVRGYNGNFFGSENNWRVDFNAEMERFSQNPMPLVNELTYSLFLMSEWKKPKSVSQETIGHIVDQAILWQVLPQDQFDPVQQQLQDLLTDKNTKNIRASVQLSLNPDTFLAILLNIGFLIQHKPLDNATLMATSLGAAMGYRKDFAVRKNVALRAKVYGPLWAACLIKANKTENNNPIESEERSALGFAASDRLKEFNENLLAAHEVDAKLSQLPNEDLFTSTLAVNPDVRVDWSAFRSGILMLSNGFNQGLIYADVVKKSFTQMQCFWGQEHYVRALGHYLLSFANNSFLLDGVNRSLTVSYEVNGEAKVLNIIGKVG</sequence>
<dbReference type="RefSeq" id="WP_012925209.1">
    <property type="nucleotide sequence ID" value="NC_013730.1"/>
</dbReference>
<evidence type="ECO:0000313" key="1">
    <source>
        <dbReference type="EMBL" id="ADB36657.1"/>
    </source>
</evidence>
<dbReference type="KEGG" id="sli:Slin_0593"/>
<dbReference type="Proteomes" id="UP000002028">
    <property type="component" value="Chromosome"/>
</dbReference>
<name>D2QG50_SPILD</name>
<organism evidence="1 2">
    <name type="scientific">Spirosoma linguale (strain ATCC 33905 / DSM 74 / LMG 10896 / Claus 1)</name>
    <dbReference type="NCBI Taxonomy" id="504472"/>
    <lineage>
        <taxon>Bacteria</taxon>
        <taxon>Pseudomonadati</taxon>
        <taxon>Bacteroidota</taxon>
        <taxon>Cytophagia</taxon>
        <taxon>Cytophagales</taxon>
        <taxon>Cytophagaceae</taxon>
        <taxon>Spirosoma</taxon>
    </lineage>
</organism>
<dbReference type="EMBL" id="CP001769">
    <property type="protein sequence ID" value="ADB36657.1"/>
    <property type="molecule type" value="Genomic_DNA"/>
</dbReference>
<gene>
    <name evidence="1" type="ordered locus">Slin_0593</name>
</gene>
<evidence type="ECO:0000313" key="2">
    <source>
        <dbReference type="Proteomes" id="UP000002028"/>
    </source>
</evidence>
<protein>
    <submittedName>
        <fullName evidence="1">Uncharacterized protein</fullName>
    </submittedName>
</protein>
<proteinExistence type="predicted"/>